<reference evidence="3" key="3">
    <citation type="submission" date="2025-08" db="UniProtKB">
        <authorList>
            <consortium name="RefSeq"/>
        </authorList>
    </citation>
    <scope>IDENTIFICATION</scope>
    <source>
        <strain evidence="3">CBS 342.82</strain>
    </source>
</reference>
<reference evidence="3" key="1">
    <citation type="submission" date="2020-01" db="EMBL/GenBank/DDBJ databases">
        <authorList>
            <consortium name="DOE Joint Genome Institute"/>
            <person name="Haridas S."/>
            <person name="Albert R."/>
            <person name="Binder M."/>
            <person name="Bloem J."/>
            <person name="Labutti K."/>
            <person name="Salamov A."/>
            <person name="Andreopoulos B."/>
            <person name="Baker S.E."/>
            <person name="Barry K."/>
            <person name="Bills G."/>
            <person name="Bluhm B.H."/>
            <person name="Cannon C."/>
            <person name="Castanera R."/>
            <person name="Culley D.E."/>
            <person name="Daum C."/>
            <person name="Ezra D."/>
            <person name="Gonzalez J.B."/>
            <person name="Henrissat B."/>
            <person name="Kuo A."/>
            <person name="Liang C."/>
            <person name="Lipzen A."/>
            <person name="Lutzoni F."/>
            <person name="Magnuson J."/>
            <person name="Mondo S."/>
            <person name="Nolan M."/>
            <person name="Ohm R."/>
            <person name="Pangilinan J."/>
            <person name="Park H.-J."/>
            <person name="Ramirez L."/>
            <person name="Alfaro M."/>
            <person name="Sun H."/>
            <person name="Tritt A."/>
            <person name="Yoshinaga Y."/>
            <person name="Zwiers L.-H."/>
            <person name="Turgeon B.G."/>
            <person name="Goodwin S.B."/>
            <person name="Spatafora J.W."/>
            <person name="Crous P.W."/>
            <person name="Grigoriev I.V."/>
        </authorList>
    </citation>
    <scope>NUCLEOTIDE SEQUENCE</scope>
    <source>
        <strain evidence="3">CBS 342.82</strain>
    </source>
</reference>
<reference evidence="3" key="2">
    <citation type="submission" date="2020-04" db="EMBL/GenBank/DDBJ databases">
        <authorList>
            <consortium name="NCBI Genome Project"/>
        </authorList>
    </citation>
    <scope>NUCLEOTIDE SEQUENCE</scope>
    <source>
        <strain evidence="3">CBS 342.82</strain>
    </source>
</reference>
<keyword evidence="2" id="KW-1185">Reference proteome</keyword>
<sequence length="172" mass="19612">MLVASCRLSFALNRAASWHRPPDFPDKQDSCEALCLYVSTMLKSEITIQTWCVLEHQHQHHRQRFSLLICSLYNSGRVGTLFEDRSAVEPVCSHGKRSCRKRLEHVCLGSLRHSLKYGSRYELLVSCACRAVLSVDDADHFEDPLSAPRQRPRHMIVNGNDMSAASRQDNFP</sequence>
<proteinExistence type="predicted"/>
<organism evidence="3">
    <name type="scientific">Dissoconium aciculare CBS 342.82</name>
    <dbReference type="NCBI Taxonomy" id="1314786"/>
    <lineage>
        <taxon>Eukaryota</taxon>
        <taxon>Fungi</taxon>
        <taxon>Dikarya</taxon>
        <taxon>Ascomycota</taxon>
        <taxon>Pezizomycotina</taxon>
        <taxon>Dothideomycetes</taxon>
        <taxon>Dothideomycetidae</taxon>
        <taxon>Mycosphaerellales</taxon>
        <taxon>Dissoconiaceae</taxon>
        <taxon>Dissoconium</taxon>
    </lineage>
</organism>
<feature type="compositionally biased region" description="Polar residues" evidence="1">
    <location>
        <begin position="160"/>
        <end position="172"/>
    </location>
</feature>
<evidence type="ECO:0000313" key="2">
    <source>
        <dbReference type="Proteomes" id="UP000504637"/>
    </source>
</evidence>
<evidence type="ECO:0000313" key="3">
    <source>
        <dbReference type="RefSeq" id="XP_033457855.1"/>
    </source>
</evidence>
<dbReference type="Proteomes" id="UP000504637">
    <property type="component" value="Unplaced"/>
</dbReference>
<gene>
    <name evidence="3" type="ORF">K489DRAFT_43710</name>
</gene>
<accession>A0A6J3LZZ0</accession>
<dbReference type="AlphaFoldDB" id="A0A6J3LZZ0"/>
<protein>
    <submittedName>
        <fullName evidence="3">Uncharacterized protein</fullName>
    </submittedName>
</protein>
<name>A0A6J3LZZ0_9PEZI</name>
<feature type="region of interest" description="Disordered" evidence="1">
    <location>
        <begin position="143"/>
        <end position="172"/>
    </location>
</feature>
<evidence type="ECO:0000256" key="1">
    <source>
        <dbReference type="SAM" id="MobiDB-lite"/>
    </source>
</evidence>
<dbReference type="RefSeq" id="XP_033457855.1">
    <property type="nucleotide sequence ID" value="XM_033608613.1"/>
</dbReference>
<dbReference type="GeneID" id="54366413"/>